<dbReference type="Gene3D" id="3.40.50.10190">
    <property type="entry name" value="BRCT domain"/>
    <property type="match status" value="2"/>
</dbReference>
<evidence type="ECO:0000256" key="11">
    <source>
        <dbReference type="ARBA" id="ARBA00023172"/>
    </source>
</evidence>
<dbReference type="Gene3D" id="3.30.470.30">
    <property type="entry name" value="DNA ligase/mRNA capping enzyme"/>
    <property type="match status" value="1"/>
</dbReference>
<evidence type="ECO:0000256" key="16">
    <source>
        <dbReference type="RuleBase" id="RU004196"/>
    </source>
</evidence>
<keyword evidence="10" id="KW-0460">Magnesium</keyword>
<keyword evidence="12 15" id="KW-0234">DNA repair</keyword>
<reference evidence="19" key="1">
    <citation type="submission" date="2013-12" db="EMBL/GenBank/DDBJ databases">
        <title>The Genome Sequence of Aphanomyces invadans NJM9701.</title>
        <authorList>
            <consortium name="The Broad Institute Genomics Platform"/>
            <person name="Russ C."/>
            <person name="Tyler B."/>
            <person name="van West P."/>
            <person name="Dieguez-Uribeondo J."/>
            <person name="Young S.K."/>
            <person name="Zeng Q."/>
            <person name="Gargeya S."/>
            <person name="Fitzgerald M."/>
            <person name="Abouelleil A."/>
            <person name="Alvarado L."/>
            <person name="Chapman S.B."/>
            <person name="Gainer-Dewar J."/>
            <person name="Goldberg J."/>
            <person name="Griggs A."/>
            <person name="Gujja S."/>
            <person name="Hansen M."/>
            <person name="Howarth C."/>
            <person name="Imamovic A."/>
            <person name="Ireland A."/>
            <person name="Larimer J."/>
            <person name="McCowan C."/>
            <person name="Murphy C."/>
            <person name="Pearson M."/>
            <person name="Poon T.W."/>
            <person name="Priest M."/>
            <person name="Roberts A."/>
            <person name="Saif S."/>
            <person name="Shea T."/>
            <person name="Sykes S."/>
            <person name="Wortman J."/>
            <person name="Nusbaum C."/>
            <person name="Birren B."/>
        </authorList>
    </citation>
    <scope>NUCLEOTIDE SEQUENCE [LARGE SCALE GENOMIC DNA]</scope>
    <source>
        <strain evidence="19">NJM9701</strain>
    </source>
</reference>
<dbReference type="InterPro" id="IPR000977">
    <property type="entry name" value="DNA_ligase_ATP-dep"/>
</dbReference>
<dbReference type="InterPro" id="IPR012308">
    <property type="entry name" value="DNA_ligase_ATP-dep_N"/>
</dbReference>
<dbReference type="GO" id="GO:0005524">
    <property type="term" value="F:ATP binding"/>
    <property type="evidence" value="ECO:0007669"/>
    <property type="project" value="UniProtKB-KW"/>
</dbReference>
<dbReference type="CDD" id="cd07903">
    <property type="entry name" value="Adenylation_DNA_ligase_IV"/>
    <property type="match status" value="1"/>
</dbReference>
<dbReference type="InterPro" id="IPR036420">
    <property type="entry name" value="BRCT_dom_sf"/>
</dbReference>
<dbReference type="InterPro" id="IPR012310">
    <property type="entry name" value="DNA_ligase_ATP-dep_cent"/>
</dbReference>
<gene>
    <name evidence="19" type="ORF">H310_09966</name>
</gene>
<comment type="catalytic activity">
    <reaction evidence="14 15">
        <text>ATP + (deoxyribonucleotide)n-3'-hydroxyl + 5'-phospho-(deoxyribonucleotide)m = (deoxyribonucleotide)n+m + AMP + diphosphate.</text>
        <dbReference type="EC" id="6.5.1.1"/>
    </reaction>
</comment>
<feature type="domain" description="BRCT" evidence="18">
    <location>
        <begin position="673"/>
        <end position="756"/>
    </location>
</feature>
<dbReference type="Gene3D" id="2.40.50.140">
    <property type="entry name" value="Nucleic acid-binding proteins"/>
    <property type="match status" value="1"/>
</dbReference>
<dbReference type="GO" id="GO:0003677">
    <property type="term" value="F:DNA binding"/>
    <property type="evidence" value="ECO:0007669"/>
    <property type="project" value="InterPro"/>
</dbReference>
<dbReference type="RefSeq" id="XP_008874414.1">
    <property type="nucleotide sequence ID" value="XM_008876192.1"/>
</dbReference>
<dbReference type="SMART" id="SM00292">
    <property type="entry name" value="BRCT"/>
    <property type="match status" value="2"/>
</dbReference>
<dbReference type="CDD" id="cd07968">
    <property type="entry name" value="OBF_DNA_ligase_IV"/>
    <property type="match status" value="1"/>
</dbReference>
<dbReference type="GO" id="GO:0006303">
    <property type="term" value="P:double-strand break repair via nonhomologous end joining"/>
    <property type="evidence" value="ECO:0007669"/>
    <property type="project" value="TreeGrafter"/>
</dbReference>
<proteinExistence type="inferred from homology"/>
<evidence type="ECO:0000256" key="4">
    <source>
        <dbReference type="ARBA" id="ARBA00022598"/>
    </source>
</evidence>
<dbReference type="AlphaFoldDB" id="A0A024TT03"/>
<dbReference type="Pfam" id="PF04675">
    <property type="entry name" value="DNA_ligase_A_N"/>
    <property type="match status" value="1"/>
</dbReference>
<evidence type="ECO:0000256" key="8">
    <source>
        <dbReference type="ARBA" id="ARBA00022763"/>
    </source>
</evidence>
<dbReference type="NCBIfam" id="TIGR00574">
    <property type="entry name" value="dnl1"/>
    <property type="match status" value="1"/>
</dbReference>
<dbReference type="OrthoDB" id="151490at2759"/>
<evidence type="ECO:0000256" key="12">
    <source>
        <dbReference type="ARBA" id="ARBA00023204"/>
    </source>
</evidence>
<dbReference type="InterPro" id="IPR029710">
    <property type="entry name" value="LIG4"/>
</dbReference>
<evidence type="ECO:0000256" key="6">
    <source>
        <dbReference type="ARBA" id="ARBA00022737"/>
    </source>
</evidence>
<feature type="domain" description="ATP-dependent DNA ligase family profile" evidence="17">
    <location>
        <begin position="343"/>
        <end position="496"/>
    </location>
</feature>
<protein>
    <recommendedName>
        <fullName evidence="15">DNA ligase</fullName>
        <ecNumber evidence="15">6.5.1.1</ecNumber>
    </recommendedName>
</protein>
<evidence type="ECO:0000256" key="9">
    <source>
        <dbReference type="ARBA" id="ARBA00022840"/>
    </source>
</evidence>
<evidence type="ECO:0000259" key="18">
    <source>
        <dbReference type="PROSITE" id="PS50172"/>
    </source>
</evidence>
<sequence>MVDALPFPRFCALMEAVVATSKPESKLKLIFNESLQKSYGHASLYPLLRLLCPHLDRERTYNLKEKKIAMMYVDLLGLSAMSSDGKKLLHWTDPTIVTSRAVGDFALVLQEVIQFRATKRPDQTPLTVKDVNAMLDALSSQDKDAQKKTFLHIVTHCTAEEQKWLMRIIIKDMKIGLRHERVLQFMHPDAVEMFNHTNDLQKVCQELTNSMVRYVPQIQPFQVFTPMLAKRVAFGDCTKSMSGNDFYMEPKLDGERITCHLQRKQDSVTRELQLFSRNGVNYSEKYGPCIESYVQAQVRADVDCILDGEMLVWDSMEFRYHPFGSLKTVASEQPQGMNKHRWMCYVVWDVVYLGGPVSAALVEEACPGVHTTNIMGLPLSSRLHLLDLIFKSVDHRVVRIDQTFVSSSLSAQERHDLVMADVDAKLGAGYEGLILKDATSHYMCGEVSRRSQKWIKLKPDYAGMTQHLDVLVLGGYYGQGQRRGGAVSHFLLGVLQHPVDPQNVPTDVPVMSFCKVGTGYSLEELDKLRTQLAPHWRPWEPNHDKRPKHFRDWSPKGDVRPDVWLPPDRSVCMEVYGFELTYSTQFQTGLTLRFPRLKAIRYDKAWHECLTLSQLNALKGQQLGQKKRAVDVAMGEPKPKKKLLKSERRSTLDRGHVGVSLEYSQAKMDVVQQESTLFGGLAFCVLPGRYDVDVTKTTLEQLLYANGATITQNPHPKLHDPKSTFIVVASSEGVKVGNYIKQGVYNVLNVDWILRCANHQVKEPWKATDYVFTIPETTATLKALYDRYGDHYTTPVTVEELQTILASAEFSIDLSPSAYQTLLKSQDADTQEAMETAANFLWRCVVYVDEADDVLSGMHQVAQCVRLYSGLVENALTSTVTHVILPDINTKERVKAIRPIIQHLRRSPEGREPIVTTATWVRACVEAQQQLPVDAQFHVPC</sequence>
<dbReference type="InterPro" id="IPR012340">
    <property type="entry name" value="NA-bd_OB-fold"/>
</dbReference>
<dbReference type="SUPFAM" id="SSF52113">
    <property type="entry name" value="BRCT domain"/>
    <property type="match status" value="2"/>
</dbReference>
<dbReference type="GeneID" id="20087016"/>
<dbReference type="SUPFAM" id="SSF50249">
    <property type="entry name" value="Nucleic acid-binding proteins"/>
    <property type="match status" value="1"/>
</dbReference>
<dbReference type="GO" id="GO:0003910">
    <property type="term" value="F:DNA ligase (ATP) activity"/>
    <property type="evidence" value="ECO:0007669"/>
    <property type="project" value="UniProtKB-EC"/>
</dbReference>
<keyword evidence="9 15" id="KW-0067">ATP-binding</keyword>
<keyword evidence="4 15" id="KW-0436">Ligase</keyword>
<dbReference type="PROSITE" id="PS50172">
    <property type="entry name" value="BRCT"/>
    <property type="match status" value="2"/>
</dbReference>
<dbReference type="STRING" id="157072.A0A024TT03"/>
<keyword evidence="7 15" id="KW-0547">Nucleotide-binding</keyword>
<evidence type="ECO:0000256" key="14">
    <source>
        <dbReference type="ARBA" id="ARBA00034003"/>
    </source>
</evidence>
<dbReference type="eggNOG" id="KOG0966">
    <property type="taxonomic scope" value="Eukaryota"/>
</dbReference>
<evidence type="ECO:0000256" key="10">
    <source>
        <dbReference type="ARBA" id="ARBA00022842"/>
    </source>
</evidence>
<dbReference type="VEuPathDB" id="FungiDB:H310_09966"/>
<keyword evidence="13" id="KW-0539">Nucleus</keyword>
<dbReference type="PANTHER" id="PTHR45997">
    <property type="entry name" value="DNA LIGASE 4"/>
    <property type="match status" value="1"/>
</dbReference>
<evidence type="ECO:0000256" key="3">
    <source>
        <dbReference type="ARBA" id="ARBA00007572"/>
    </source>
</evidence>
<dbReference type="InterPro" id="IPR001357">
    <property type="entry name" value="BRCT_dom"/>
</dbReference>
<keyword evidence="11 15" id="KW-0233">DNA recombination</keyword>
<evidence type="ECO:0000256" key="2">
    <source>
        <dbReference type="ARBA" id="ARBA00004123"/>
    </source>
</evidence>
<evidence type="ECO:0000256" key="7">
    <source>
        <dbReference type="ARBA" id="ARBA00022741"/>
    </source>
</evidence>
<organism evidence="19">
    <name type="scientific">Aphanomyces invadans</name>
    <dbReference type="NCBI Taxonomy" id="157072"/>
    <lineage>
        <taxon>Eukaryota</taxon>
        <taxon>Sar</taxon>
        <taxon>Stramenopiles</taxon>
        <taxon>Oomycota</taxon>
        <taxon>Saprolegniomycetes</taxon>
        <taxon>Saprolegniales</taxon>
        <taxon>Verrucalvaceae</taxon>
        <taxon>Aphanomyces</taxon>
    </lineage>
</organism>
<dbReference type="PROSITE" id="PS50160">
    <property type="entry name" value="DNA_LIGASE_A3"/>
    <property type="match status" value="1"/>
</dbReference>
<comment type="subcellular location">
    <subcellularLocation>
        <location evidence="2">Nucleus</location>
    </subcellularLocation>
</comment>
<dbReference type="PANTHER" id="PTHR45997:SF1">
    <property type="entry name" value="DNA LIGASE 4"/>
    <property type="match status" value="1"/>
</dbReference>
<dbReference type="PROSITE" id="PS00697">
    <property type="entry name" value="DNA_LIGASE_A1"/>
    <property type="match status" value="1"/>
</dbReference>
<keyword evidence="5" id="KW-0479">Metal-binding</keyword>
<accession>A0A024TT03</accession>
<name>A0A024TT03_9STRA</name>
<dbReference type="InterPro" id="IPR016059">
    <property type="entry name" value="DNA_ligase_ATP-dep_CS"/>
</dbReference>
<dbReference type="Gene3D" id="1.10.3260.10">
    <property type="entry name" value="DNA ligase, ATP-dependent, N-terminal domain"/>
    <property type="match status" value="1"/>
</dbReference>
<dbReference type="SUPFAM" id="SSF56091">
    <property type="entry name" value="DNA ligase/mRNA capping enzyme, catalytic domain"/>
    <property type="match status" value="1"/>
</dbReference>
<dbReference type="GO" id="GO:0071897">
    <property type="term" value="P:DNA biosynthetic process"/>
    <property type="evidence" value="ECO:0007669"/>
    <property type="project" value="InterPro"/>
</dbReference>
<dbReference type="Pfam" id="PF01068">
    <property type="entry name" value="DNA_ligase_A_M"/>
    <property type="match status" value="1"/>
</dbReference>
<evidence type="ECO:0000256" key="1">
    <source>
        <dbReference type="ARBA" id="ARBA00001946"/>
    </source>
</evidence>
<dbReference type="InterPro" id="IPR044125">
    <property type="entry name" value="Adenylation_DNA_ligase_IV"/>
</dbReference>
<evidence type="ECO:0000256" key="5">
    <source>
        <dbReference type="ARBA" id="ARBA00022723"/>
    </source>
</evidence>
<keyword evidence="8 15" id="KW-0227">DNA damage</keyword>
<feature type="domain" description="BRCT" evidence="18">
    <location>
        <begin position="836"/>
        <end position="938"/>
    </location>
</feature>
<keyword evidence="6" id="KW-0677">Repeat</keyword>
<dbReference type="GO" id="GO:0046872">
    <property type="term" value="F:metal ion binding"/>
    <property type="evidence" value="ECO:0007669"/>
    <property type="project" value="UniProtKB-KW"/>
</dbReference>
<dbReference type="EC" id="6.5.1.1" evidence="15"/>
<evidence type="ECO:0000256" key="13">
    <source>
        <dbReference type="ARBA" id="ARBA00023242"/>
    </source>
</evidence>
<dbReference type="Pfam" id="PF04679">
    <property type="entry name" value="DNA_ligase_A_C"/>
    <property type="match status" value="1"/>
</dbReference>
<dbReference type="InterPro" id="IPR012309">
    <property type="entry name" value="DNA_ligase_ATP-dep_C"/>
</dbReference>
<comment type="similarity">
    <text evidence="3 16">Belongs to the ATP-dependent DNA ligase family.</text>
</comment>
<evidence type="ECO:0000256" key="15">
    <source>
        <dbReference type="RuleBase" id="RU000617"/>
    </source>
</evidence>
<dbReference type="GO" id="GO:0006297">
    <property type="term" value="P:nucleotide-excision repair, DNA gap filling"/>
    <property type="evidence" value="ECO:0007669"/>
    <property type="project" value="TreeGrafter"/>
</dbReference>
<evidence type="ECO:0000313" key="19">
    <source>
        <dbReference type="EMBL" id="ETV97168.1"/>
    </source>
</evidence>
<dbReference type="SUPFAM" id="SSF117018">
    <property type="entry name" value="ATP-dependent DNA ligase DNA-binding domain"/>
    <property type="match status" value="1"/>
</dbReference>
<evidence type="ECO:0000259" key="17">
    <source>
        <dbReference type="PROSITE" id="PS50160"/>
    </source>
</evidence>
<dbReference type="GO" id="GO:0032807">
    <property type="term" value="C:DNA ligase IV complex"/>
    <property type="evidence" value="ECO:0007669"/>
    <property type="project" value="TreeGrafter"/>
</dbReference>
<dbReference type="EMBL" id="KI913974">
    <property type="protein sequence ID" value="ETV97168.1"/>
    <property type="molecule type" value="Genomic_DNA"/>
</dbReference>
<dbReference type="InterPro" id="IPR036599">
    <property type="entry name" value="DNA_ligase_N_sf"/>
</dbReference>
<comment type="cofactor">
    <cofactor evidence="1">
        <name>Mg(2+)</name>
        <dbReference type="ChEBI" id="CHEBI:18420"/>
    </cofactor>
</comment>
<dbReference type="GO" id="GO:0006310">
    <property type="term" value="P:DNA recombination"/>
    <property type="evidence" value="ECO:0007669"/>
    <property type="project" value="UniProtKB-KW"/>
</dbReference>